<evidence type="ECO:0000313" key="3">
    <source>
        <dbReference type="Proteomes" id="UP000660611"/>
    </source>
</evidence>
<name>A0A919PR43_9ACTN</name>
<reference evidence="2" key="1">
    <citation type="submission" date="2021-01" db="EMBL/GenBank/DDBJ databases">
        <title>Whole genome shotgun sequence of Dactylosporangium siamense NBRC 106093.</title>
        <authorList>
            <person name="Komaki H."/>
            <person name="Tamura T."/>
        </authorList>
    </citation>
    <scope>NUCLEOTIDE SEQUENCE</scope>
    <source>
        <strain evidence="2">NBRC 106093</strain>
    </source>
</reference>
<keyword evidence="3" id="KW-1185">Reference proteome</keyword>
<dbReference type="Gene3D" id="3.90.1200.10">
    <property type="match status" value="1"/>
</dbReference>
<sequence length="250" mass="26822">MNSQEEVLAGGGINRVVRVGATVRRPAQAWSPRVHQLFEHLQTRGFTGAPRSFGTDPAGRDVFGYLPGEVGHDPWTPEVAGDTALTSAARLLRAYHDATADVAASWRDGWQKPAVEPIEVICHNDPAPYNCVYEGGRAVGLIDFDTAAPGPRSWDLGYAIYRFVPLGSAAGPRVEERLALFFDAYGADDALRRATRAAVVPRLRDLTEHMRTAAAAGDEAFAAHIARGDLDHYLDDIALLSGDGFTAAGG</sequence>
<proteinExistence type="predicted"/>
<evidence type="ECO:0000313" key="2">
    <source>
        <dbReference type="EMBL" id="GIG46868.1"/>
    </source>
</evidence>
<dbReference type="SUPFAM" id="SSF56112">
    <property type="entry name" value="Protein kinase-like (PK-like)"/>
    <property type="match status" value="1"/>
</dbReference>
<dbReference type="Proteomes" id="UP000660611">
    <property type="component" value="Unassembled WGS sequence"/>
</dbReference>
<organism evidence="2 3">
    <name type="scientific">Dactylosporangium siamense</name>
    <dbReference type="NCBI Taxonomy" id="685454"/>
    <lineage>
        <taxon>Bacteria</taxon>
        <taxon>Bacillati</taxon>
        <taxon>Actinomycetota</taxon>
        <taxon>Actinomycetes</taxon>
        <taxon>Micromonosporales</taxon>
        <taxon>Micromonosporaceae</taxon>
        <taxon>Dactylosporangium</taxon>
    </lineage>
</organism>
<dbReference type="RefSeq" id="WP_203848620.1">
    <property type="nucleotide sequence ID" value="NZ_BAAAVW010000016.1"/>
</dbReference>
<dbReference type="AlphaFoldDB" id="A0A919PR43"/>
<dbReference type="Pfam" id="PF01636">
    <property type="entry name" value="APH"/>
    <property type="match status" value="1"/>
</dbReference>
<dbReference type="EMBL" id="BONQ01000077">
    <property type="protein sequence ID" value="GIG46868.1"/>
    <property type="molecule type" value="Genomic_DNA"/>
</dbReference>
<gene>
    <name evidence="2" type="ORF">Dsi01nite_049090</name>
</gene>
<protein>
    <submittedName>
        <fullName evidence="2">Phosphotransferase</fullName>
    </submittedName>
</protein>
<dbReference type="InterPro" id="IPR002575">
    <property type="entry name" value="Aminoglycoside_PTrfase"/>
</dbReference>
<evidence type="ECO:0000259" key="1">
    <source>
        <dbReference type="Pfam" id="PF01636"/>
    </source>
</evidence>
<feature type="domain" description="Aminoglycoside phosphotransferase" evidence="1">
    <location>
        <begin position="117"/>
        <end position="178"/>
    </location>
</feature>
<accession>A0A919PR43</accession>
<comment type="caution">
    <text evidence="2">The sequence shown here is derived from an EMBL/GenBank/DDBJ whole genome shotgun (WGS) entry which is preliminary data.</text>
</comment>
<dbReference type="InterPro" id="IPR011009">
    <property type="entry name" value="Kinase-like_dom_sf"/>
</dbReference>